<name>A0A0F7LA73_9VIRU</name>
<reference evidence="1" key="1">
    <citation type="journal article" date="2015" name="Front. Microbiol.">
        <title>Combining genomic sequencing methods to explore viral diversity and reveal potential virus-host interactions.</title>
        <authorList>
            <person name="Chow C.E."/>
            <person name="Winget D.M."/>
            <person name="White R.A.III."/>
            <person name="Hallam S.J."/>
            <person name="Suttle C.A."/>
        </authorList>
    </citation>
    <scope>NUCLEOTIDE SEQUENCE</scope>
    <source>
        <strain evidence="1">Oxic1_5</strain>
    </source>
</reference>
<organism evidence="1">
    <name type="scientific">uncultured marine virus</name>
    <dbReference type="NCBI Taxonomy" id="186617"/>
    <lineage>
        <taxon>Viruses</taxon>
        <taxon>environmental samples</taxon>
    </lineage>
</organism>
<proteinExistence type="predicted"/>
<accession>A0A0F7LA73</accession>
<protein>
    <submittedName>
        <fullName evidence="1">Gp86</fullName>
    </submittedName>
</protein>
<sequence>MDYPQFCPIFCGTVYIPKQHPRVWNSLRGDLLYCPPYHILCIRWGVLTYQTIEHS</sequence>
<dbReference type="EMBL" id="KR029600">
    <property type="protein sequence ID" value="AKH47971.1"/>
    <property type="molecule type" value="Genomic_DNA"/>
</dbReference>
<reference evidence="1" key="2">
    <citation type="submission" date="2015-03" db="EMBL/GenBank/DDBJ databases">
        <authorList>
            <person name="Chow C.-E.T."/>
            <person name="Winget D.M."/>
            <person name="White R.A.III."/>
            <person name="Hallam S.J."/>
            <person name="Suttle C.A."/>
        </authorList>
    </citation>
    <scope>NUCLEOTIDE SEQUENCE</scope>
    <source>
        <strain evidence="1">Oxic1_5</strain>
    </source>
</reference>
<evidence type="ECO:0000313" key="1">
    <source>
        <dbReference type="EMBL" id="AKH47971.1"/>
    </source>
</evidence>